<comment type="caution">
    <text evidence="16">The sequence shown here is derived from an EMBL/GenBank/DDBJ whole genome shotgun (WGS) entry which is preliminary data.</text>
</comment>
<dbReference type="EC" id="2.3.1.180" evidence="3 13"/>
<keyword evidence="11 13" id="KW-0012">Acyltransferase</keyword>
<dbReference type="PANTHER" id="PTHR34069:SF2">
    <property type="entry name" value="BETA-KETOACYL-[ACYL-CARRIER-PROTEIN] SYNTHASE III"/>
    <property type="match status" value="1"/>
</dbReference>
<keyword evidence="6 13" id="KW-0808">Transferase</keyword>
<dbReference type="GO" id="GO:0033818">
    <property type="term" value="F:beta-ketoacyl-acyl-carrier-protein synthase III activity"/>
    <property type="evidence" value="ECO:0007669"/>
    <property type="project" value="UniProtKB-UniRule"/>
</dbReference>
<evidence type="ECO:0000256" key="5">
    <source>
        <dbReference type="ARBA" id="ARBA00022516"/>
    </source>
</evidence>
<feature type="domain" description="Beta-ketoacyl-[acyl-carrier-protein] synthase III C-terminal" evidence="14">
    <location>
        <begin position="242"/>
        <end position="326"/>
    </location>
</feature>
<dbReference type="InterPro" id="IPR016039">
    <property type="entry name" value="Thiolase-like"/>
</dbReference>
<dbReference type="Pfam" id="PF08541">
    <property type="entry name" value="ACP_syn_III_C"/>
    <property type="match status" value="1"/>
</dbReference>
<evidence type="ECO:0000256" key="1">
    <source>
        <dbReference type="ARBA" id="ARBA00005194"/>
    </source>
</evidence>
<evidence type="ECO:0000256" key="4">
    <source>
        <dbReference type="ARBA" id="ARBA00022490"/>
    </source>
</evidence>
<evidence type="ECO:0000256" key="6">
    <source>
        <dbReference type="ARBA" id="ARBA00022679"/>
    </source>
</evidence>
<keyword evidence="4 13" id="KW-0963">Cytoplasm</keyword>
<feature type="active site" evidence="13">
    <location>
        <position position="254"/>
    </location>
</feature>
<dbReference type="AlphaFoldDB" id="A0A8J7J886"/>
<comment type="pathway">
    <text evidence="1 13">Lipid metabolism; fatty acid biosynthesis.</text>
</comment>
<feature type="active site" evidence="13">
    <location>
        <position position="114"/>
    </location>
</feature>
<evidence type="ECO:0000259" key="14">
    <source>
        <dbReference type="Pfam" id="PF08541"/>
    </source>
</evidence>
<comment type="domain">
    <text evidence="13">The last Arg residue of the ACP-binding site is essential for the weak association between ACP/AcpP and FabH.</text>
</comment>
<dbReference type="InterPro" id="IPR004655">
    <property type="entry name" value="FabH"/>
</dbReference>
<dbReference type="UniPathway" id="UPA00094"/>
<evidence type="ECO:0000256" key="12">
    <source>
        <dbReference type="ARBA" id="ARBA00051096"/>
    </source>
</evidence>
<proteinExistence type="inferred from homology"/>
<organism evidence="16 17">
    <name type="scientific">Geomesophilobacter sediminis</name>
    <dbReference type="NCBI Taxonomy" id="2798584"/>
    <lineage>
        <taxon>Bacteria</taxon>
        <taxon>Pseudomonadati</taxon>
        <taxon>Thermodesulfobacteriota</taxon>
        <taxon>Desulfuromonadia</taxon>
        <taxon>Geobacterales</taxon>
        <taxon>Geobacteraceae</taxon>
        <taxon>Geomesophilobacter</taxon>
    </lineage>
</organism>
<comment type="similarity">
    <text evidence="2 13">Belongs to the thiolase-like superfamily. FabH family.</text>
</comment>
<feature type="active site" evidence="13">
    <location>
        <position position="284"/>
    </location>
</feature>
<feature type="region of interest" description="ACP-binding" evidence="13">
    <location>
        <begin position="255"/>
        <end position="259"/>
    </location>
</feature>
<reference evidence="16" key="1">
    <citation type="submission" date="2020-12" db="EMBL/GenBank/DDBJ databases">
        <title>Geomonas sp. Red875, isolated from river sediment.</title>
        <authorList>
            <person name="Xu Z."/>
            <person name="Zhang Z."/>
            <person name="Masuda Y."/>
            <person name="Itoh H."/>
            <person name="Senoo K."/>
        </authorList>
    </citation>
    <scope>NUCLEOTIDE SEQUENCE</scope>
    <source>
        <strain evidence="16">Red875</strain>
    </source>
</reference>
<accession>A0A8J7J886</accession>
<dbReference type="EMBL" id="JAEMHM010000010">
    <property type="protein sequence ID" value="MBJ6725756.1"/>
    <property type="molecule type" value="Genomic_DNA"/>
</dbReference>
<evidence type="ECO:0000256" key="10">
    <source>
        <dbReference type="ARBA" id="ARBA00023268"/>
    </source>
</evidence>
<evidence type="ECO:0000256" key="7">
    <source>
        <dbReference type="ARBA" id="ARBA00022832"/>
    </source>
</evidence>
<evidence type="ECO:0000256" key="9">
    <source>
        <dbReference type="ARBA" id="ARBA00023160"/>
    </source>
</evidence>
<dbReference type="HAMAP" id="MF_01815">
    <property type="entry name" value="FabH"/>
    <property type="match status" value="1"/>
</dbReference>
<evidence type="ECO:0000256" key="3">
    <source>
        <dbReference type="ARBA" id="ARBA00012333"/>
    </source>
</evidence>
<keyword evidence="7 13" id="KW-0276">Fatty acid metabolism</keyword>
<evidence type="ECO:0000313" key="16">
    <source>
        <dbReference type="EMBL" id="MBJ6725756.1"/>
    </source>
</evidence>
<dbReference type="GO" id="GO:0004315">
    <property type="term" value="F:3-oxoacyl-[acyl-carrier-protein] synthase activity"/>
    <property type="evidence" value="ECO:0007669"/>
    <property type="project" value="InterPro"/>
</dbReference>
<dbReference type="NCBIfam" id="TIGR00747">
    <property type="entry name" value="fabH"/>
    <property type="match status" value="1"/>
</dbReference>
<evidence type="ECO:0000256" key="8">
    <source>
        <dbReference type="ARBA" id="ARBA00023098"/>
    </source>
</evidence>
<dbReference type="Pfam" id="PF08545">
    <property type="entry name" value="ACP_syn_III"/>
    <property type="match status" value="1"/>
</dbReference>
<evidence type="ECO:0000256" key="2">
    <source>
        <dbReference type="ARBA" id="ARBA00008642"/>
    </source>
</evidence>
<sequence>MLHAEILGTGGFVPAKVVPNAFFNYLVEEDADSWIHSRTGIKERRFAEPEQSTSDLATQAALLALESAKMSPAEIDCLIVATSTPDMILPATACMVQKNIGAENAFAFDMNAVCSSFIYGLELCDNLIRSGKYRRVLLIGADTYSKVLDFDDKGTAPLFGDGAGAVIFGATESGRGILQTVMKSDGKGWELIQVPSSGSRCPVTAETIAKKENTFKMAGKSVFSFATNVIPSIIEDLSTKGKVTLDQIDHIIPHQANVRIIDFISKKTGIPKEKFLLNLDRYGNTAAASVGLALDENRRNGKIKDGQLVLLMGFGGGLSWGGALIQF</sequence>
<dbReference type="RefSeq" id="WP_199384645.1">
    <property type="nucleotide sequence ID" value="NZ_JAEMHM010000010.1"/>
</dbReference>
<dbReference type="InterPro" id="IPR013751">
    <property type="entry name" value="ACP_syn_III_N"/>
</dbReference>
<keyword evidence="17" id="KW-1185">Reference proteome</keyword>
<dbReference type="FunFam" id="3.40.47.10:FF:000004">
    <property type="entry name" value="3-oxoacyl-[acyl-carrier-protein] synthase 3"/>
    <property type="match status" value="1"/>
</dbReference>
<keyword evidence="8 13" id="KW-0443">Lipid metabolism</keyword>
<evidence type="ECO:0000259" key="15">
    <source>
        <dbReference type="Pfam" id="PF08545"/>
    </source>
</evidence>
<comment type="catalytic activity">
    <reaction evidence="12">
        <text>malonyl-[ACP] + acetyl-CoA + H(+) = 3-oxobutanoyl-[ACP] + CO2 + CoA</text>
        <dbReference type="Rhea" id="RHEA:12080"/>
        <dbReference type="Rhea" id="RHEA-COMP:9623"/>
        <dbReference type="Rhea" id="RHEA-COMP:9625"/>
        <dbReference type="ChEBI" id="CHEBI:15378"/>
        <dbReference type="ChEBI" id="CHEBI:16526"/>
        <dbReference type="ChEBI" id="CHEBI:57287"/>
        <dbReference type="ChEBI" id="CHEBI:57288"/>
        <dbReference type="ChEBI" id="CHEBI:78449"/>
        <dbReference type="ChEBI" id="CHEBI:78450"/>
        <dbReference type="EC" id="2.3.1.180"/>
    </reaction>
    <physiologicalReaction direction="left-to-right" evidence="12">
        <dbReference type="Rhea" id="RHEA:12081"/>
    </physiologicalReaction>
</comment>
<protein>
    <recommendedName>
        <fullName evidence="3 13">Beta-ketoacyl-[acyl-carrier-protein] synthase III</fullName>
        <shortName evidence="13">Beta-ketoacyl-ACP synthase III</shortName>
        <shortName evidence="13">KAS III</shortName>
        <ecNumber evidence="3 13">2.3.1.180</ecNumber>
    </recommendedName>
    <alternativeName>
        <fullName evidence="13">3-oxoacyl-[acyl-carrier-protein] synthase 3</fullName>
    </alternativeName>
    <alternativeName>
        <fullName evidence="13">3-oxoacyl-[acyl-carrier-protein] synthase III</fullName>
    </alternativeName>
</protein>
<dbReference type="SUPFAM" id="SSF53901">
    <property type="entry name" value="Thiolase-like"/>
    <property type="match status" value="1"/>
</dbReference>
<evidence type="ECO:0000313" key="17">
    <source>
        <dbReference type="Proteomes" id="UP000636888"/>
    </source>
</evidence>
<dbReference type="InterPro" id="IPR013747">
    <property type="entry name" value="ACP_syn_III_C"/>
</dbReference>
<dbReference type="Proteomes" id="UP000636888">
    <property type="component" value="Unassembled WGS sequence"/>
</dbReference>
<dbReference type="CDD" id="cd00830">
    <property type="entry name" value="KAS_III"/>
    <property type="match status" value="1"/>
</dbReference>
<keyword evidence="9 13" id="KW-0275">Fatty acid biosynthesis</keyword>
<dbReference type="GO" id="GO:0006633">
    <property type="term" value="P:fatty acid biosynthetic process"/>
    <property type="evidence" value="ECO:0007669"/>
    <property type="project" value="UniProtKB-UniRule"/>
</dbReference>
<dbReference type="PANTHER" id="PTHR34069">
    <property type="entry name" value="3-OXOACYL-[ACYL-CARRIER-PROTEIN] SYNTHASE 3"/>
    <property type="match status" value="1"/>
</dbReference>
<keyword evidence="5 13" id="KW-0444">Lipid biosynthesis</keyword>
<name>A0A8J7J886_9BACT</name>
<keyword evidence="10 13" id="KW-0511">Multifunctional enzyme</keyword>
<evidence type="ECO:0000256" key="11">
    <source>
        <dbReference type="ARBA" id="ARBA00023315"/>
    </source>
</evidence>
<comment type="subcellular location">
    <subcellularLocation>
        <location evidence="13">Cytoplasm</location>
    </subcellularLocation>
</comment>
<dbReference type="GO" id="GO:0044550">
    <property type="term" value="P:secondary metabolite biosynthetic process"/>
    <property type="evidence" value="ECO:0007669"/>
    <property type="project" value="TreeGrafter"/>
</dbReference>
<dbReference type="GO" id="GO:0005737">
    <property type="term" value="C:cytoplasm"/>
    <property type="evidence" value="ECO:0007669"/>
    <property type="project" value="UniProtKB-SubCell"/>
</dbReference>
<dbReference type="NCBIfam" id="NF006829">
    <property type="entry name" value="PRK09352.1"/>
    <property type="match status" value="1"/>
</dbReference>
<evidence type="ECO:0000256" key="13">
    <source>
        <dbReference type="HAMAP-Rule" id="MF_01815"/>
    </source>
</evidence>
<dbReference type="Gene3D" id="3.40.47.10">
    <property type="match status" value="1"/>
</dbReference>
<feature type="domain" description="Beta-ketoacyl-[acyl-carrier-protein] synthase III N-terminal" evidence="15">
    <location>
        <begin position="108"/>
        <end position="186"/>
    </location>
</feature>
<gene>
    <name evidence="13" type="primary">fabH</name>
    <name evidence="16" type="ORF">JFN93_13630</name>
</gene>
<comment type="function">
    <text evidence="13">Catalyzes the condensation reaction of fatty acid synthesis by the addition to an acyl acceptor of two carbons from malonyl-ACP. Catalyzes the first condensation reaction which initiates fatty acid synthesis and may therefore play a role in governing the total rate of fatty acid production. Possesses both acetoacetyl-ACP synthase and acetyl transacylase activities. Its substrate specificity determines the biosynthesis of branched-chain and/or straight-chain of fatty acids.</text>
</comment>
<comment type="subunit">
    <text evidence="13">Homodimer.</text>
</comment>